<name>A0ABW2A8P8_9GAMM</name>
<dbReference type="SUPFAM" id="SSF160363">
    <property type="entry name" value="MTH889-like"/>
    <property type="match status" value="1"/>
</dbReference>
<dbReference type="Proteomes" id="UP001596422">
    <property type="component" value="Unassembled WGS sequence"/>
</dbReference>
<dbReference type="PANTHER" id="PTHR42240:SF1">
    <property type="entry name" value="DUF211 DOMAIN-CONTAINING PROTEIN"/>
    <property type="match status" value="1"/>
</dbReference>
<evidence type="ECO:0000313" key="1">
    <source>
        <dbReference type="EMBL" id="MFC6673838.1"/>
    </source>
</evidence>
<dbReference type="InterPro" id="IPR003831">
    <property type="entry name" value="DUF211"/>
</dbReference>
<accession>A0ABW2A8P8</accession>
<organism evidence="1 2">
    <name type="scientific">Marinobacterium aestuariivivens</name>
    <dbReference type="NCBI Taxonomy" id="1698799"/>
    <lineage>
        <taxon>Bacteria</taxon>
        <taxon>Pseudomonadati</taxon>
        <taxon>Pseudomonadota</taxon>
        <taxon>Gammaproteobacteria</taxon>
        <taxon>Oceanospirillales</taxon>
        <taxon>Oceanospirillaceae</taxon>
        <taxon>Marinobacterium</taxon>
    </lineage>
</organism>
<dbReference type="InterPro" id="IPR023129">
    <property type="entry name" value="MTH889-like_dom_sf"/>
</dbReference>
<sequence>MAVLTRVLLDVLKPHDPNILELARALSDIGAYGVRVRVVEMDKNTESLTIEITGPSLDFDSIHQVIRDLGASLHSIDEVDVEGSQAGPQSE</sequence>
<gene>
    <name evidence="1" type="ORF">ACFQDL_29935</name>
</gene>
<dbReference type="Gene3D" id="3.30.70.1340">
    <property type="entry name" value="MTH889-like domain"/>
    <property type="match status" value="1"/>
</dbReference>
<protein>
    <submittedName>
        <fullName evidence="1">DUF211 domain-containing protein</fullName>
    </submittedName>
</protein>
<dbReference type="EMBL" id="JBHSWE010000001">
    <property type="protein sequence ID" value="MFC6673838.1"/>
    <property type="molecule type" value="Genomic_DNA"/>
</dbReference>
<dbReference type="RefSeq" id="WP_379912547.1">
    <property type="nucleotide sequence ID" value="NZ_JBHSWE010000001.1"/>
</dbReference>
<dbReference type="PANTHER" id="PTHR42240">
    <property type="entry name" value="DUF211 DOMAIN-CONTAINING PROTEIN"/>
    <property type="match status" value="1"/>
</dbReference>
<reference evidence="2" key="1">
    <citation type="journal article" date="2019" name="Int. J. Syst. Evol. Microbiol.">
        <title>The Global Catalogue of Microorganisms (GCM) 10K type strain sequencing project: providing services to taxonomists for standard genome sequencing and annotation.</title>
        <authorList>
            <consortium name="The Broad Institute Genomics Platform"/>
            <consortium name="The Broad Institute Genome Sequencing Center for Infectious Disease"/>
            <person name="Wu L."/>
            <person name="Ma J."/>
        </authorList>
    </citation>
    <scope>NUCLEOTIDE SEQUENCE [LARGE SCALE GENOMIC DNA]</scope>
    <source>
        <strain evidence="2">NBRC 111756</strain>
    </source>
</reference>
<comment type="caution">
    <text evidence="1">The sequence shown here is derived from an EMBL/GenBank/DDBJ whole genome shotgun (WGS) entry which is preliminary data.</text>
</comment>
<keyword evidence="2" id="KW-1185">Reference proteome</keyword>
<proteinExistence type="predicted"/>
<dbReference type="Pfam" id="PF02680">
    <property type="entry name" value="DUF211"/>
    <property type="match status" value="1"/>
</dbReference>
<evidence type="ECO:0000313" key="2">
    <source>
        <dbReference type="Proteomes" id="UP001596422"/>
    </source>
</evidence>